<protein>
    <submittedName>
        <fullName evidence="4">Lantibiotic dehydratase</fullName>
    </submittedName>
</protein>
<keyword evidence="5" id="KW-1185">Reference proteome</keyword>
<reference evidence="4 5" key="1">
    <citation type="submission" date="2020-02" db="EMBL/GenBank/DDBJ databases">
        <title>Whole-genome analyses of novel actinobacteria.</title>
        <authorList>
            <person name="Sahin N."/>
        </authorList>
    </citation>
    <scope>NUCLEOTIDE SEQUENCE [LARGE SCALE GENOMIC DNA]</scope>
    <source>
        <strain evidence="4 5">KC13</strain>
    </source>
</reference>
<dbReference type="Pfam" id="PF14028">
    <property type="entry name" value="Lant_dehydr_C"/>
    <property type="match status" value="1"/>
</dbReference>
<dbReference type="NCBIfam" id="TIGR03891">
    <property type="entry name" value="thiopep_ocin"/>
    <property type="match status" value="1"/>
</dbReference>
<dbReference type="RefSeq" id="WP_165109486.1">
    <property type="nucleotide sequence ID" value="NZ_JAALAA010000002.1"/>
</dbReference>
<evidence type="ECO:0000259" key="3">
    <source>
        <dbReference type="Pfam" id="PF14028"/>
    </source>
</evidence>
<feature type="domain" description="Lantibiotic dehydratase N-terminal" evidence="2">
    <location>
        <begin position="55"/>
        <end position="731"/>
    </location>
</feature>
<organism evidence="4 5">
    <name type="scientific">Nocardioides turkmenicus</name>
    <dbReference type="NCBI Taxonomy" id="2711220"/>
    <lineage>
        <taxon>Bacteria</taxon>
        <taxon>Bacillati</taxon>
        <taxon>Actinomycetota</taxon>
        <taxon>Actinomycetes</taxon>
        <taxon>Propionibacteriales</taxon>
        <taxon>Nocardioidaceae</taxon>
        <taxon>Nocardioides</taxon>
    </lineage>
</organism>
<gene>
    <name evidence="4" type="ORF">G5C66_03080</name>
</gene>
<sequence>MTKQPMTRIGPVLMRASTTAPDVGNRAALPVVTSGTERETAHAFLDWLVAQWSSPRTREVMIVAAPSFAAQVEAIVSARSCPIGPREADRIRRAAVSLYAYLARWQRRATPFGLFAGVTSVQDGPAADSVFGDAHRAHVRADSTWLACVIDELEADPELRRRLSVVFDNTTRVRDGRLHIVTPTHGQFRGMNAATQGDGADAWGWRETSLRFNKLIDYVARLTRTPVTMSRLLDQLDAALPTVERGRLNTVLDQLLNAGALVTCLRPPTTVDDPLRHVCTELDRAGAADLTGVSEAFKRLCEIHEDLTRYAIARDRSADASLAGEHLEAAQCAMAQISDDRQPLAYDTELDASVRLPRSVLAEAKQAAETLLRLTTEPFGSPAWVEYHLRFRERYGPGALVPVQDLVSDAGLGYPTGYLGSPSTTPVWRTVTDRDAYLAARIQETILAGQSELCLTDRDLEKLTIGDPETVTPPARIELGFALAADTEQDVDAGRFRLQVTGTPASATSMMGRFTALLPNGERRAVAATFADEPLGDRSDVNGSVVHAQLSFPSRQASGGNVTRVGQMLPAVIHLGEHPEPQGTGQEVILLDDLAVTGDAERLWLVQVTTGRVVVARVPHALELTTHAPVLARLLAEVSESRSAVFRPLDPGAAARTLPYLPRITHRRTVFSPARWRVSNSDFDAGGQGRDCDDWDTALHRWRDRWKVPVRVVMCSGDLRLPIDLTNPGDQLLFRRQLGRTPEMVLQEHLAPDGGWLGRPTEFLAAFTAQHPKVEPSRQPQTPTLQRSPATRHPGTSDVLVAHLPCNPAHAEELLITVGGLLDHLVQANQSPAGNTSRGSILGWWGRRDHDPLNPASTHRISLFLKLSAPEAYGDAAAAFGGMGTELAARNLPHLFTLVSYAPHQPRYGGATVFPLAEAVFVADTAAALAQVRFAHRSTDPSTCDERALTAASMATIAAALAPDPTTGHRWLAEGLRGHTMPVDHAVTAAARRIAAPDETAHPSRDSAAAEVTKTWAARHMALTNYRGALISAAPATHDPAQYVLRSLLHEHVRRTLGTDRDLERQANHAARSVALSLLAQRSRP</sequence>
<dbReference type="AlphaFoldDB" id="A0A6M1QV67"/>
<dbReference type="InterPro" id="IPR006827">
    <property type="entry name" value="Lant_deHydtase_N"/>
</dbReference>
<feature type="region of interest" description="Disordered" evidence="1">
    <location>
        <begin position="770"/>
        <end position="797"/>
    </location>
</feature>
<dbReference type="Proteomes" id="UP000483261">
    <property type="component" value="Unassembled WGS sequence"/>
</dbReference>
<evidence type="ECO:0000313" key="5">
    <source>
        <dbReference type="Proteomes" id="UP000483261"/>
    </source>
</evidence>
<evidence type="ECO:0000313" key="4">
    <source>
        <dbReference type="EMBL" id="NGN91724.1"/>
    </source>
</evidence>
<proteinExistence type="predicted"/>
<dbReference type="Pfam" id="PF04738">
    <property type="entry name" value="Lant_dehydr_N"/>
    <property type="match status" value="1"/>
</dbReference>
<dbReference type="InterPro" id="IPR023809">
    <property type="entry name" value="Thiopep_bacteriocin_synth_dom"/>
</dbReference>
<accession>A0A6M1QV67</accession>
<comment type="caution">
    <text evidence="4">The sequence shown here is derived from an EMBL/GenBank/DDBJ whole genome shotgun (WGS) entry which is preliminary data.</text>
</comment>
<feature type="domain" description="Thiopeptide-type bacteriocin biosynthesis" evidence="3">
    <location>
        <begin position="839"/>
        <end position="1072"/>
    </location>
</feature>
<evidence type="ECO:0000259" key="2">
    <source>
        <dbReference type="Pfam" id="PF04738"/>
    </source>
</evidence>
<name>A0A6M1QV67_9ACTN</name>
<dbReference type="EMBL" id="JAALAA010000002">
    <property type="protein sequence ID" value="NGN91724.1"/>
    <property type="molecule type" value="Genomic_DNA"/>
</dbReference>
<feature type="compositionally biased region" description="Polar residues" evidence="1">
    <location>
        <begin position="778"/>
        <end position="789"/>
    </location>
</feature>
<evidence type="ECO:0000256" key="1">
    <source>
        <dbReference type="SAM" id="MobiDB-lite"/>
    </source>
</evidence>